<comment type="caution">
    <text evidence="2">The sequence shown here is derived from an EMBL/GenBank/DDBJ whole genome shotgun (WGS) entry which is preliminary data.</text>
</comment>
<dbReference type="PROSITE" id="PS50943">
    <property type="entry name" value="HTH_CROC1"/>
    <property type="match status" value="1"/>
</dbReference>
<dbReference type="SMART" id="SM00530">
    <property type="entry name" value="HTH_XRE"/>
    <property type="match status" value="1"/>
</dbReference>
<dbReference type="AlphaFoldDB" id="A0A3N1CVM9"/>
<dbReference type="Proteomes" id="UP000272400">
    <property type="component" value="Unassembled WGS sequence"/>
</dbReference>
<dbReference type="Pfam" id="PF13560">
    <property type="entry name" value="HTH_31"/>
    <property type="match status" value="1"/>
</dbReference>
<dbReference type="SUPFAM" id="SSF47413">
    <property type="entry name" value="lambda repressor-like DNA-binding domains"/>
    <property type="match status" value="1"/>
</dbReference>
<dbReference type="Pfam" id="PF17765">
    <property type="entry name" value="MLTR_LBD"/>
    <property type="match status" value="1"/>
</dbReference>
<dbReference type="RefSeq" id="WP_123664817.1">
    <property type="nucleotide sequence ID" value="NZ_RJKE01000001.1"/>
</dbReference>
<reference evidence="2 3" key="1">
    <citation type="submission" date="2018-11" db="EMBL/GenBank/DDBJ databases">
        <title>Sequencing the genomes of 1000 actinobacteria strains.</title>
        <authorList>
            <person name="Klenk H.-P."/>
        </authorList>
    </citation>
    <scope>NUCLEOTIDE SEQUENCE [LARGE SCALE GENOMIC DNA]</scope>
    <source>
        <strain evidence="2 3">DSM 44254</strain>
    </source>
</reference>
<dbReference type="GO" id="GO:0003677">
    <property type="term" value="F:DNA binding"/>
    <property type="evidence" value="ECO:0007669"/>
    <property type="project" value="InterPro"/>
</dbReference>
<keyword evidence="3" id="KW-1185">Reference proteome</keyword>
<evidence type="ECO:0000313" key="2">
    <source>
        <dbReference type="EMBL" id="ROO85294.1"/>
    </source>
</evidence>
<dbReference type="InterPro" id="IPR041413">
    <property type="entry name" value="MLTR_LBD"/>
</dbReference>
<dbReference type="PANTHER" id="PTHR35010">
    <property type="entry name" value="BLL4672 PROTEIN-RELATED"/>
    <property type="match status" value="1"/>
</dbReference>
<dbReference type="Gene3D" id="3.30.450.180">
    <property type="match status" value="1"/>
</dbReference>
<evidence type="ECO:0000259" key="1">
    <source>
        <dbReference type="PROSITE" id="PS50943"/>
    </source>
</evidence>
<dbReference type="CDD" id="cd00093">
    <property type="entry name" value="HTH_XRE"/>
    <property type="match status" value="1"/>
</dbReference>
<dbReference type="InterPro" id="IPR001387">
    <property type="entry name" value="Cro/C1-type_HTH"/>
</dbReference>
<organism evidence="2 3">
    <name type="scientific">Actinocorallia herbida</name>
    <dbReference type="NCBI Taxonomy" id="58109"/>
    <lineage>
        <taxon>Bacteria</taxon>
        <taxon>Bacillati</taxon>
        <taxon>Actinomycetota</taxon>
        <taxon>Actinomycetes</taxon>
        <taxon>Streptosporangiales</taxon>
        <taxon>Thermomonosporaceae</taxon>
        <taxon>Actinocorallia</taxon>
    </lineage>
</organism>
<dbReference type="InterPro" id="IPR010982">
    <property type="entry name" value="Lambda_DNA-bd_dom_sf"/>
</dbReference>
<feature type="domain" description="HTH cro/C1-type" evidence="1">
    <location>
        <begin position="30"/>
        <end position="81"/>
    </location>
</feature>
<dbReference type="PANTHER" id="PTHR35010:SF2">
    <property type="entry name" value="BLL4672 PROTEIN"/>
    <property type="match status" value="1"/>
</dbReference>
<dbReference type="EMBL" id="RJKE01000001">
    <property type="protein sequence ID" value="ROO85294.1"/>
    <property type="molecule type" value="Genomic_DNA"/>
</dbReference>
<proteinExistence type="predicted"/>
<accession>A0A3N1CVM9</accession>
<evidence type="ECO:0000313" key="3">
    <source>
        <dbReference type="Proteomes" id="UP000272400"/>
    </source>
</evidence>
<dbReference type="OrthoDB" id="4336585at2"/>
<name>A0A3N1CVM9_9ACTN</name>
<sequence>MNRAGLAEILRTARARVRPQDVGLPAGTRRQVPGLRREELALLAGVSVDYIVRLEQGRGPRPSGQVIAALAQALRLDDDDRDLLFRLADHEPPQAGRIAMVVQPSVLRLLDRMADLPVLVLSAKGDVLAWNPLAAALQGDMSAWPRRRRNLIWQRFLGSSRCQVAAGPDEDDAAARASIGTLRAAQARYPGDPDLTRMIAELRRGSTRFDELWREGRSSQWRTATKSVRHPGLGTFSLDCDVMLLPDGHQTVLVYSAEPGSPGATMLDMLRVIGLQQV</sequence>
<gene>
    <name evidence="2" type="ORF">EDD29_2836</name>
</gene>
<protein>
    <submittedName>
        <fullName evidence="2">Helix-turn-helix protein</fullName>
    </submittedName>
</protein>
<dbReference type="Gene3D" id="1.10.260.40">
    <property type="entry name" value="lambda repressor-like DNA-binding domains"/>
    <property type="match status" value="1"/>
</dbReference>